<dbReference type="Gene3D" id="3.40.50.150">
    <property type="entry name" value="Vaccinia Virus protein VP39"/>
    <property type="match status" value="1"/>
</dbReference>
<protein>
    <recommendedName>
        <fullName evidence="5">Ubiquinone biosynthesis O-methyltransferase, mitochondrial</fullName>
    </recommendedName>
    <alternativeName>
        <fullName evidence="5">3-demethylubiquinol 3-O-methyltransferase</fullName>
        <ecNumber evidence="5">2.1.1.64</ecNumber>
    </alternativeName>
    <alternativeName>
        <fullName evidence="5">3-demethylubiquinone 3-O-methyltransferase</fullName>
        <ecNumber evidence="5">2.1.1.-</ecNumber>
    </alternativeName>
    <alternativeName>
        <fullName evidence="5">Polyprenyldihydroxybenzoate methyltransferase</fullName>
        <ecNumber evidence="5">2.1.1.114</ecNumber>
    </alternativeName>
</protein>
<dbReference type="GO" id="GO:0046872">
    <property type="term" value="F:metal ion binding"/>
    <property type="evidence" value="ECO:0007669"/>
    <property type="project" value="UniProtKB-KW"/>
</dbReference>
<keyword evidence="5" id="KW-0999">Mitochondrion inner membrane</keyword>
<accession>A0A482X3U7</accession>
<name>A0A482X3U7_LAOST</name>
<dbReference type="GO" id="GO:0120537">
    <property type="term" value="F:3-demethylubiquinone 3-O-methyltransferase activity"/>
    <property type="evidence" value="ECO:0007669"/>
    <property type="project" value="RHEA"/>
</dbReference>
<evidence type="ECO:0000256" key="1">
    <source>
        <dbReference type="ARBA" id="ARBA00022603"/>
    </source>
</evidence>
<keyword evidence="5" id="KW-0496">Mitochondrion</keyword>
<comment type="catalytic activity">
    <reaction evidence="5">
        <text>a 3,4-dihydroxy-5-(all-trans-polyprenyl)benzoate + S-adenosyl-L-methionine = a 4-hydroxy-3-methoxy-5-(all-trans-polyprenyl)benzoate + S-adenosyl-L-homocysteine + H(+)</text>
        <dbReference type="Rhea" id="RHEA:44452"/>
        <dbReference type="Rhea" id="RHEA-COMP:10930"/>
        <dbReference type="Rhea" id="RHEA-COMP:10931"/>
        <dbReference type="ChEBI" id="CHEBI:15378"/>
        <dbReference type="ChEBI" id="CHEBI:57856"/>
        <dbReference type="ChEBI" id="CHEBI:59789"/>
        <dbReference type="ChEBI" id="CHEBI:64694"/>
        <dbReference type="ChEBI" id="CHEBI:84443"/>
        <dbReference type="EC" id="2.1.1.114"/>
    </reaction>
</comment>
<dbReference type="OrthoDB" id="3265906at2759"/>
<dbReference type="Pfam" id="PF13489">
    <property type="entry name" value="Methyltransf_23"/>
    <property type="match status" value="1"/>
</dbReference>
<comment type="catalytic activity">
    <reaction evidence="5">
        <text>a 3-demethylubiquinol + S-adenosyl-L-methionine = a ubiquinol + S-adenosyl-L-homocysteine + H(+)</text>
        <dbReference type="Rhea" id="RHEA:44380"/>
        <dbReference type="Rhea" id="RHEA-COMP:9566"/>
        <dbReference type="Rhea" id="RHEA-COMP:10914"/>
        <dbReference type="ChEBI" id="CHEBI:15378"/>
        <dbReference type="ChEBI" id="CHEBI:17976"/>
        <dbReference type="ChEBI" id="CHEBI:57856"/>
        <dbReference type="ChEBI" id="CHEBI:59789"/>
        <dbReference type="ChEBI" id="CHEBI:84422"/>
        <dbReference type="EC" id="2.1.1.64"/>
    </reaction>
</comment>
<evidence type="ECO:0000256" key="4">
    <source>
        <dbReference type="ARBA" id="ARBA00022691"/>
    </source>
</evidence>
<dbReference type="AlphaFoldDB" id="A0A482X3U7"/>
<dbReference type="HAMAP" id="MF_00472">
    <property type="entry name" value="UbiG"/>
    <property type="match status" value="1"/>
</dbReference>
<dbReference type="STRING" id="195883.A0A482X3U7"/>
<comment type="caution">
    <text evidence="6">The sequence shown here is derived from an EMBL/GenBank/DDBJ whole genome shotgun (WGS) entry which is preliminary data.</text>
</comment>
<evidence type="ECO:0000256" key="5">
    <source>
        <dbReference type="HAMAP-Rule" id="MF_03190"/>
    </source>
</evidence>
<comment type="similarity">
    <text evidence="5">Belongs to the class I-like SAM-binding methyltransferase superfamily. UbiG/COQ3 family.</text>
</comment>
<comment type="cofactor">
    <cofactor evidence="5">
        <name>Mg(2+)</name>
        <dbReference type="ChEBI" id="CHEBI:18420"/>
    </cofactor>
</comment>
<dbReference type="SUPFAM" id="SSF53335">
    <property type="entry name" value="S-adenosyl-L-methionine-dependent methyltransferases"/>
    <property type="match status" value="1"/>
</dbReference>
<feature type="binding site" evidence="5">
    <location>
        <position position="129"/>
    </location>
    <ligand>
        <name>S-adenosyl-L-methionine</name>
        <dbReference type="ChEBI" id="CHEBI:59789"/>
    </ligand>
</feature>
<evidence type="ECO:0000256" key="2">
    <source>
        <dbReference type="ARBA" id="ARBA00022679"/>
    </source>
</evidence>
<organism evidence="6 7">
    <name type="scientific">Laodelphax striatellus</name>
    <name type="common">Small brown planthopper</name>
    <name type="synonym">Delphax striatella</name>
    <dbReference type="NCBI Taxonomy" id="195883"/>
    <lineage>
        <taxon>Eukaryota</taxon>
        <taxon>Metazoa</taxon>
        <taxon>Ecdysozoa</taxon>
        <taxon>Arthropoda</taxon>
        <taxon>Hexapoda</taxon>
        <taxon>Insecta</taxon>
        <taxon>Pterygota</taxon>
        <taxon>Neoptera</taxon>
        <taxon>Paraneoptera</taxon>
        <taxon>Hemiptera</taxon>
        <taxon>Auchenorrhyncha</taxon>
        <taxon>Fulgoroidea</taxon>
        <taxon>Delphacidae</taxon>
        <taxon>Criomorphinae</taxon>
        <taxon>Laodelphax</taxon>
    </lineage>
</organism>
<dbReference type="GO" id="GO:0061542">
    <property type="term" value="F:3-demethylubiquinol 3-O-methyltransferase activity"/>
    <property type="evidence" value="ECO:0007669"/>
    <property type="project" value="UniProtKB-UniRule"/>
</dbReference>
<keyword evidence="5" id="KW-0460">Magnesium</keyword>
<dbReference type="GO" id="GO:0010420">
    <property type="term" value="F:polyprenyldihydroxybenzoate methyltransferase activity"/>
    <property type="evidence" value="ECO:0007669"/>
    <property type="project" value="UniProtKB-UniRule"/>
</dbReference>
<reference evidence="6 7" key="1">
    <citation type="journal article" date="2017" name="Gigascience">
        <title>Genome sequence of the small brown planthopper, Laodelphax striatellus.</title>
        <authorList>
            <person name="Zhu J."/>
            <person name="Jiang F."/>
            <person name="Wang X."/>
            <person name="Yang P."/>
            <person name="Bao Y."/>
            <person name="Zhao W."/>
            <person name="Wang W."/>
            <person name="Lu H."/>
            <person name="Wang Q."/>
            <person name="Cui N."/>
            <person name="Li J."/>
            <person name="Chen X."/>
            <person name="Luo L."/>
            <person name="Yu J."/>
            <person name="Kang L."/>
            <person name="Cui F."/>
        </authorList>
    </citation>
    <scope>NUCLEOTIDE SEQUENCE [LARGE SCALE GENOMIC DNA]</scope>
    <source>
        <strain evidence="6">Lst14</strain>
    </source>
</reference>
<feature type="binding site" evidence="5">
    <location>
        <position position="200"/>
    </location>
    <ligand>
        <name>Mg(2+)</name>
        <dbReference type="ChEBI" id="CHEBI:18420"/>
    </ligand>
</feature>
<comment type="subunit">
    <text evidence="5">Component of a multi-subunit COQ enzyme complex.</text>
</comment>
<dbReference type="InterPro" id="IPR029063">
    <property type="entry name" value="SAM-dependent_MTases_sf"/>
</dbReference>
<dbReference type="EMBL" id="QKKF02019433">
    <property type="protein sequence ID" value="RZF40060.1"/>
    <property type="molecule type" value="Genomic_DNA"/>
</dbReference>
<keyword evidence="2 5" id="KW-0808">Transferase</keyword>
<keyword evidence="3 5" id="KW-0831">Ubiquinone biosynthesis</keyword>
<dbReference type="EC" id="2.1.1.64" evidence="5"/>
<gene>
    <name evidence="5" type="primary">coq3</name>
    <name evidence="6" type="ORF">LSTR_LSTR002463</name>
</gene>
<comment type="catalytic activity">
    <reaction evidence="5">
        <text>a 3-demethylubiquinone + S-adenosyl-L-methionine = a ubiquinone + S-adenosyl-L-homocysteine</text>
        <dbReference type="Rhea" id="RHEA:81215"/>
        <dbReference type="Rhea" id="RHEA-COMP:9565"/>
        <dbReference type="Rhea" id="RHEA-COMP:19654"/>
        <dbReference type="ChEBI" id="CHEBI:16389"/>
        <dbReference type="ChEBI" id="CHEBI:57856"/>
        <dbReference type="ChEBI" id="CHEBI:59789"/>
        <dbReference type="ChEBI" id="CHEBI:231825"/>
    </reaction>
</comment>
<dbReference type="EC" id="2.1.1.114" evidence="5"/>
<keyword evidence="1 5" id="KW-0489">Methyltransferase</keyword>
<feature type="binding site" evidence="5">
    <location>
        <position position="94"/>
    </location>
    <ligand>
        <name>S-adenosyl-L-methionine</name>
        <dbReference type="ChEBI" id="CHEBI:59789"/>
    </ligand>
</feature>
<dbReference type="InParanoid" id="A0A482X3U7"/>
<keyword evidence="4 5" id="KW-0949">S-adenosyl-L-methionine</keyword>
<evidence type="ECO:0000313" key="6">
    <source>
        <dbReference type="EMBL" id="RZF40060.1"/>
    </source>
</evidence>
<dbReference type="FunCoup" id="A0A482X3U7">
    <property type="interactions" value="722"/>
</dbReference>
<dbReference type="CDD" id="cd02440">
    <property type="entry name" value="AdoMet_MTases"/>
    <property type="match status" value="1"/>
</dbReference>
<dbReference type="GO" id="GO:0032259">
    <property type="term" value="P:methylation"/>
    <property type="evidence" value="ECO:0007669"/>
    <property type="project" value="UniProtKB-KW"/>
</dbReference>
<feature type="binding site" evidence="5">
    <location>
        <position position="197"/>
    </location>
    <ligand>
        <name>Mg(2+)</name>
        <dbReference type="ChEBI" id="CHEBI:18420"/>
    </ligand>
</feature>
<dbReference type="Proteomes" id="UP000291343">
    <property type="component" value="Unassembled WGS sequence"/>
</dbReference>
<dbReference type="SMR" id="A0A482X3U7"/>
<dbReference type="InterPro" id="IPR010233">
    <property type="entry name" value="UbiG_MeTrfase"/>
</dbReference>
<feature type="binding site" evidence="5">
    <location>
        <position position="201"/>
    </location>
    <ligand>
        <name>Mg(2+)</name>
        <dbReference type="ChEBI" id="CHEBI:18420"/>
    </ligand>
</feature>
<dbReference type="GO" id="GO:0031314">
    <property type="term" value="C:extrinsic component of mitochondrial inner membrane"/>
    <property type="evidence" value="ECO:0007669"/>
    <property type="project" value="UniProtKB-UniRule"/>
</dbReference>
<dbReference type="PANTHER" id="PTHR43464">
    <property type="entry name" value="METHYLTRANSFERASE"/>
    <property type="match status" value="1"/>
</dbReference>
<comment type="caution">
    <text evidence="5">Lacks conserved residue(s) required for the propagation of feature annotation.</text>
</comment>
<sequence>MSCNFMGHPAFRNVLRSNSSEFFSHSILIRTLNHETATLLSSRNESEAESSSEKKLNLEGNVDKMELEKHQRLVNEWWDPRGHMKGLHAMNDLRIKFIANGFINSGQLKEDETHINARYLNGLKICDVGCGGGILSEVLARLGADVTGVEPGNDLVKLATSHAEASNLPNRPKYICSSIEEHAKVAENTYDGLVASEVVEHVPNKKEFLQACLHTIKPGGSLFITVPNRTLASWLGSVVIAENVLNIVPKGIHDWNMFITPSELKAILEKLGCRNVLINGAMYDFITNKWFFSTSLFHYVLHAVKIDKSQTQNT</sequence>
<keyword evidence="5" id="KW-0479">Metal-binding</keyword>
<dbReference type="NCBIfam" id="TIGR01983">
    <property type="entry name" value="UbiG"/>
    <property type="match status" value="1"/>
</dbReference>
<comment type="function">
    <text evidence="5">O-methyltransferase required for two non-consecutive steps during ubiquinone biosynthesis. Catalyzes the 2 O-methylation of 3,4-dihydroxy-5-(all-trans-polyprenyl)benzoic acid into 4-hydroxy-3-methoxy-5-(all-trans-polyprenyl)benzoic acid. Also catalyzes the last step of ubiquinone biosynthesis by mediating methylation of 3-demethylubiquinone into ubiquinone. Also able to mediate the methylation of 3-demethylubiquinol into ubiquinol.</text>
</comment>
<dbReference type="UniPathway" id="UPA00232"/>
<feature type="binding site" evidence="5">
    <location>
        <position position="196"/>
    </location>
    <ligand>
        <name>S-adenosyl-L-methionine</name>
        <dbReference type="ChEBI" id="CHEBI:59789"/>
    </ligand>
</feature>
<dbReference type="PANTHER" id="PTHR43464:SF19">
    <property type="entry name" value="UBIQUINONE BIOSYNTHESIS O-METHYLTRANSFERASE, MITOCHONDRIAL"/>
    <property type="match status" value="1"/>
</dbReference>
<evidence type="ECO:0000256" key="3">
    <source>
        <dbReference type="ARBA" id="ARBA00022688"/>
    </source>
</evidence>
<proteinExistence type="inferred from homology"/>
<evidence type="ECO:0000313" key="7">
    <source>
        <dbReference type="Proteomes" id="UP000291343"/>
    </source>
</evidence>
<keyword evidence="5" id="KW-0472">Membrane</keyword>
<comment type="pathway">
    <text evidence="5">Cofactor biosynthesis; ubiquinone biosynthesis.</text>
</comment>
<dbReference type="EC" id="2.1.1.-" evidence="5"/>
<keyword evidence="7" id="KW-1185">Reference proteome</keyword>
<comment type="subcellular location">
    <subcellularLocation>
        <location evidence="5">Mitochondrion inner membrane</location>
        <topology evidence="5">Peripheral membrane protein</topology>
        <orientation evidence="5">Matrix side</orientation>
    </subcellularLocation>
</comment>